<name>A0A381YIP7_9ZZZZ</name>
<keyword evidence="4" id="KW-0812">Transmembrane</keyword>
<evidence type="ECO:0008006" key="13">
    <source>
        <dbReference type="Google" id="ProtNLM"/>
    </source>
</evidence>
<dbReference type="InterPro" id="IPR036942">
    <property type="entry name" value="Beta-barrel_TonB_sf"/>
</dbReference>
<proteinExistence type="predicted"/>
<dbReference type="PROSITE" id="PS52016">
    <property type="entry name" value="TONB_DEPENDENT_REC_3"/>
    <property type="match status" value="1"/>
</dbReference>
<feature type="domain" description="TonB-dependent receptor-like beta-barrel" evidence="10">
    <location>
        <begin position="383"/>
        <end position="924"/>
    </location>
</feature>
<dbReference type="PANTHER" id="PTHR32552:SF81">
    <property type="entry name" value="TONB-DEPENDENT OUTER MEMBRANE RECEPTOR"/>
    <property type="match status" value="1"/>
</dbReference>
<dbReference type="GO" id="GO:0009279">
    <property type="term" value="C:cell outer membrane"/>
    <property type="evidence" value="ECO:0007669"/>
    <property type="project" value="UniProtKB-SubCell"/>
</dbReference>
<evidence type="ECO:0000256" key="1">
    <source>
        <dbReference type="ARBA" id="ARBA00004571"/>
    </source>
</evidence>
<dbReference type="GO" id="GO:0006826">
    <property type="term" value="P:iron ion transport"/>
    <property type="evidence" value="ECO:0007669"/>
    <property type="project" value="UniProtKB-KW"/>
</dbReference>
<evidence type="ECO:0000256" key="5">
    <source>
        <dbReference type="ARBA" id="ARBA00023004"/>
    </source>
</evidence>
<protein>
    <recommendedName>
        <fullName evidence="13">TonB-dependent receptor plug domain-containing protein</fullName>
    </recommendedName>
</protein>
<feature type="domain" description="TonB-dependent receptor plug" evidence="11">
    <location>
        <begin position="32"/>
        <end position="136"/>
    </location>
</feature>
<evidence type="ECO:0000256" key="8">
    <source>
        <dbReference type="ARBA" id="ARBA00023136"/>
    </source>
</evidence>
<dbReference type="PANTHER" id="PTHR32552">
    <property type="entry name" value="FERRICHROME IRON RECEPTOR-RELATED"/>
    <property type="match status" value="1"/>
</dbReference>
<dbReference type="InterPro" id="IPR039426">
    <property type="entry name" value="TonB-dep_rcpt-like"/>
</dbReference>
<keyword evidence="7" id="KW-0798">TonB box</keyword>
<keyword evidence="3" id="KW-0410">Iron transport</keyword>
<evidence type="ECO:0000259" key="10">
    <source>
        <dbReference type="Pfam" id="PF00593"/>
    </source>
</evidence>
<evidence type="ECO:0000256" key="6">
    <source>
        <dbReference type="ARBA" id="ARBA00023065"/>
    </source>
</evidence>
<gene>
    <name evidence="12" type="ORF">METZ01_LOCUS129778</name>
</gene>
<sequence>MGLTFPVFTAEEDDFQGIEEVIVTAEKRTASIQDTAISITAFDESLIEGLNLRNQEDLQNFIPATTIQPYDISIRGIGRVFRALGGDPGVGTYQDGGYSEDFGIASTENALYDVARIEVLRGPQGTLYGRNSIGGAVNFITNKPSQDFAAEVKTITGSDAMAEGYMFVNGPITDKLSARFIAVNRMRDGTVEDLGGHEDLDSYGDENYTLALRWEDENLTVDVRGNARSYGRVLASAQGAGLLNTSMYNSGSIPNDLMVHGYRAVDPSVACASRVDRTVADCAVSGMDIFSFNYNGIAKSGQHLVPGVDPSESGFARPNYAYGYDQNILNQIIFGDGKSVPSLRGKHLVAATNGMNDEYFNHSAGVINTAWDVNDKLTLKFIGSYTDYLYTRITDDDRLGNPLLDEQFYAEQENENWQTEVQLFWDIADNWNLTVGIFEYHNEIDQDLDFWTDTGAFTEARQSGAVNYGILGATGLPTIGSPFLDWYVAGRDASPLGLPAGTGLFGPVTGGAPVVGASQTQVGPYSARDVGCGIVNLVGLVPGPEFNDPHLTSVCFLEGPWTGDAGGSVSNGPVTPGTTFIWQTENKTDAYAAYFQTEYQINDTWAVTVGASWHEDQKVAQENLFLYTETGLTSAGLLAYNVATGALNADGTPTGNGIIRFRGIPMSRSIHRAMERDFEDVTWRLNFDYTPTDNVLLYLSNTTGYRAGGFNLGFFSPFPTYDQEEVLSTELGYKGTHLDNTLQINASMYKYTYENIHGQFTTASFLGGTGTSVQGFPEADTNGVEMDFIYSPNAGFLLGGNASYTDAAYSEEYIQPTGLAGVIDVDDPNAPPSIYSISERVVPMKGVQMLRIPKSKFAMYANWSRDLYGGTVDYLLTYAWTSTINWDDSGLALDRSPAFDRMDVKVSWRNADEDLEIMAFVNNVHNKIGIRNMTSDGENQGFRRSVTPTLPRSAGIGFTYKFGAY</sequence>
<dbReference type="Pfam" id="PF00593">
    <property type="entry name" value="TonB_dep_Rec_b-barrel"/>
    <property type="match status" value="1"/>
</dbReference>
<evidence type="ECO:0000256" key="3">
    <source>
        <dbReference type="ARBA" id="ARBA00022496"/>
    </source>
</evidence>
<accession>A0A381YIP7</accession>
<keyword evidence="5" id="KW-0408">Iron</keyword>
<evidence type="ECO:0000256" key="7">
    <source>
        <dbReference type="ARBA" id="ARBA00023077"/>
    </source>
</evidence>
<dbReference type="AlphaFoldDB" id="A0A381YIP7"/>
<dbReference type="InterPro" id="IPR012910">
    <property type="entry name" value="Plug_dom"/>
</dbReference>
<comment type="subcellular location">
    <subcellularLocation>
        <location evidence="1">Cell outer membrane</location>
        <topology evidence="1">Multi-pass membrane protein</topology>
    </subcellularLocation>
</comment>
<reference evidence="12" key="1">
    <citation type="submission" date="2018-05" db="EMBL/GenBank/DDBJ databases">
        <authorList>
            <person name="Lanie J.A."/>
            <person name="Ng W.-L."/>
            <person name="Kazmierczak K.M."/>
            <person name="Andrzejewski T.M."/>
            <person name="Davidsen T.M."/>
            <person name="Wayne K.J."/>
            <person name="Tettelin H."/>
            <person name="Glass J.I."/>
            <person name="Rusch D."/>
            <person name="Podicherti R."/>
            <person name="Tsui H.-C.T."/>
            <person name="Winkler M.E."/>
        </authorList>
    </citation>
    <scope>NUCLEOTIDE SEQUENCE</scope>
</reference>
<evidence type="ECO:0000313" key="12">
    <source>
        <dbReference type="EMBL" id="SVA76924.1"/>
    </source>
</evidence>
<keyword evidence="2" id="KW-0813">Transport</keyword>
<dbReference type="EMBL" id="UINC01018334">
    <property type="protein sequence ID" value="SVA76924.1"/>
    <property type="molecule type" value="Genomic_DNA"/>
</dbReference>
<keyword evidence="8" id="KW-0472">Membrane</keyword>
<keyword evidence="9" id="KW-0998">Cell outer membrane</keyword>
<organism evidence="12">
    <name type="scientific">marine metagenome</name>
    <dbReference type="NCBI Taxonomy" id="408172"/>
    <lineage>
        <taxon>unclassified sequences</taxon>
        <taxon>metagenomes</taxon>
        <taxon>ecological metagenomes</taxon>
    </lineage>
</organism>
<dbReference type="Pfam" id="PF07715">
    <property type="entry name" value="Plug"/>
    <property type="match status" value="1"/>
</dbReference>
<dbReference type="Gene3D" id="2.40.170.20">
    <property type="entry name" value="TonB-dependent receptor, beta-barrel domain"/>
    <property type="match status" value="2"/>
</dbReference>
<evidence type="ECO:0000256" key="9">
    <source>
        <dbReference type="ARBA" id="ARBA00023237"/>
    </source>
</evidence>
<dbReference type="SUPFAM" id="SSF56935">
    <property type="entry name" value="Porins"/>
    <property type="match status" value="1"/>
</dbReference>
<evidence type="ECO:0000256" key="4">
    <source>
        <dbReference type="ARBA" id="ARBA00022692"/>
    </source>
</evidence>
<keyword evidence="6" id="KW-0406">Ion transport</keyword>
<dbReference type="InterPro" id="IPR000531">
    <property type="entry name" value="Beta-barrel_TonB"/>
</dbReference>
<evidence type="ECO:0000256" key="2">
    <source>
        <dbReference type="ARBA" id="ARBA00022448"/>
    </source>
</evidence>
<evidence type="ECO:0000259" key="11">
    <source>
        <dbReference type="Pfam" id="PF07715"/>
    </source>
</evidence>